<dbReference type="Proteomes" id="UP001187192">
    <property type="component" value="Unassembled WGS sequence"/>
</dbReference>
<sequence>MDWRHVGPDPAQGTGGWMSPAPAGAGTGPVSRKVAGGMWVRKTNVSLSHSWSDEVGFRIRFRAVGNCFPVVESSWKLYFVVGAEVGADHDINS</sequence>
<reference evidence="2" key="1">
    <citation type="submission" date="2023-07" db="EMBL/GenBank/DDBJ databases">
        <title>draft genome sequence of fig (Ficus carica).</title>
        <authorList>
            <person name="Takahashi T."/>
            <person name="Nishimura K."/>
        </authorList>
    </citation>
    <scope>NUCLEOTIDE SEQUENCE</scope>
</reference>
<gene>
    <name evidence="2" type="ORF">TIFTF001_041786</name>
</gene>
<name>A0AA88CS69_FICCA</name>
<feature type="region of interest" description="Disordered" evidence="1">
    <location>
        <begin position="1"/>
        <end position="30"/>
    </location>
</feature>
<evidence type="ECO:0000313" key="2">
    <source>
        <dbReference type="EMBL" id="GMN32753.1"/>
    </source>
</evidence>
<proteinExistence type="predicted"/>
<protein>
    <submittedName>
        <fullName evidence="2">Uncharacterized protein</fullName>
    </submittedName>
</protein>
<organism evidence="2 3">
    <name type="scientific">Ficus carica</name>
    <name type="common">Common fig</name>
    <dbReference type="NCBI Taxonomy" id="3494"/>
    <lineage>
        <taxon>Eukaryota</taxon>
        <taxon>Viridiplantae</taxon>
        <taxon>Streptophyta</taxon>
        <taxon>Embryophyta</taxon>
        <taxon>Tracheophyta</taxon>
        <taxon>Spermatophyta</taxon>
        <taxon>Magnoliopsida</taxon>
        <taxon>eudicotyledons</taxon>
        <taxon>Gunneridae</taxon>
        <taxon>Pentapetalae</taxon>
        <taxon>rosids</taxon>
        <taxon>fabids</taxon>
        <taxon>Rosales</taxon>
        <taxon>Moraceae</taxon>
        <taxon>Ficeae</taxon>
        <taxon>Ficus</taxon>
    </lineage>
</organism>
<evidence type="ECO:0000313" key="3">
    <source>
        <dbReference type="Proteomes" id="UP001187192"/>
    </source>
</evidence>
<keyword evidence="3" id="KW-1185">Reference proteome</keyword>
<dbReference type="AlphaFoldDB" id="A0AA88CS69"/>
<dbReference type="EMBL" id="BTGU01002011">
    <property type="protein sequence ID" value="GMN32753.1"/>
    <property type="molecule type" value="Genomic_DNA"/>
</dbReference>
<evidence type="ECO:0000256" key="1">
    <source>
        <dbReference type="SAM" id="MobiDB-lite"/>
    </source>
</evidence>
<accession>A0AA88CS69</accession>
<comment type="caution">
    <text evidence="2">The sequence shown here is derived from an EMBL/GenBank/DDBJ whole genome shotgun (WGS) entry which is preliminary data.</text>
</comment>